<dbReference type="InterPro" id="IPR003697">
    <property type="entry name" value="Maf-like"/>
</dbReference>
<dbReference type="PANTHER" id="PTHR43213">
    <property type="entry name" value="BIFUNCTIONAL DTTP/UTP PYROPHOSPHATASE/METHYLTRANSFERASE PROTEIN-RELATED"/>
    <property type="match status" value="1"/>
</dbReference>
<proteinExistence type="inferred from homology"/>
<evidence type="ECO:0000313" key="5">
    <source>
        <dbReference type="Proteomes" id="UP000502996"/>
    </source>
</evidence>
<name>A0A6G6WFU2_9ACTN</name>
<dbReference type="GO" id="GO:0047429">
    <property type="term" value="F:nucleoside triphosphate diphosphatase activity"/>
    <property type="evidence" value="ECO:0007669"/>
    <property type="project" value="UniProtKB-EC"/>
</dbReference>
<dbReference type="CDD" id="cd00555">
    <property type="entry name" value="Maf"/>
    <property type="match status" value="1"/>
</dbReference>
<comment type="catalytic activity">
    <reaction evidence="3">
        <text>a ribonucleoside 5'-triphosphate + H2O = a ribonucleoside 5'-phosphate + diphosphate + H(+)</text>
        <dbReference type="Rhea" id="RHEA:23996"/>
        <dbReference type="ChEBI" id="CHEBI:15377"/>
        <dbReference type="ChEBI" id="CHEBI:15378"/>
        <dbReference type="ChEBI" id="CHEBI:33019"/>
        <dbReference type="ChEBI" id="CHEBI:58043"/>
        <dbReference type="ChEBI" id="CHEBI:61557"/>
        <dbReference type="EC" id="3.6.1.9"/>
    </reaction>
</comment>
<dbReference type="KEGG" id="nano:G5V58_16010"/>
<comment type="cofactor">
    <cofactor evidence="1 3">
        <name>a divalent metal cation</name>
        <dbReference type="ChEBI" id="CHEBI:60240"/>
    </cofactor>
</comment>
<dbReference type="GO" id="GO:0005737">
    <property type="term" value="C:cytoplasm"/>
    <property type="evidence" value="ECO:0007669"/>
    <property type="project" value="UniProtKB-SubCell"/>
</dbReference>
<organism evidence="4 5">
    <name type="scientific">Nocardioides anomalus</name>
    <dbReference type="NCBI Taxonomy" id="2712223"/>
    <lineage>
        <taxon>Bacteria</taxon>
        <taxon>Bacillati</taxon>
        <taxon>Actinomycetota</taxon>
        <taxon>Actinomycetes</taxon>
        <taxon>Propionibacteriales</taxon>
        <taxon>Nocardioidaceae</taxon>
        <taxon>Nocardioides</taxon>
    </lineage>
</organism>
<comment type="caution">
    <text evidence="3">Lacks conserved residue(s) required for the propagation of feature annotation.</text>
</comment>
<dbReference type="AlphaFoldDB" id="A0A6G6WFU2"/>
<comment type="function">
    <text evidence="3">Nucleoside triphosphate pyrophosphatase. May have a dual role in cell division arrest and in preventing the incorporation of modified nucleotides into cellular nucleic acids.</text>
</comment>
<evidence type="ECO:0000256" key="2">
    <source>
        <dbReference type="ARBA" id="ARBA00022801"/>
    </source>
</evidence>
<dbReference type="SUPFAM" id="SSF52972">
    <property type="entry name" value="ITPase-like"/>
    <property type="match status" value="1"/>
</dbReference>
<dbReference type="Proteomes" id="UP000502996">
    <property type="component" value="Chromosome"/>
</dbReference>
<comment type="catalytic activity">
    <reaction evidence="3">
        <text>a 2'-deoxyribonucleoside 5'-triphosphate + H2O = a 2'-deoxyribonucleoside 5'-phosphate + diphosphate + H(+)</text>
        <dbReference type="Rhea" id="RHEA:44644"/>
        <dbReference type="ChEBI" id="CHEBI:15377"/>
        <dbReference type="ChEBI" id="CHEBI:15378"/>
        <dbReference type="ChEBI" id="CHEBI:33019"/>
        <dbReference type="ChEBI" id="CHEBI:61560"/>
        <dbReference type="ChEBI" id="CHEBI:65317"/>
        <dbReference type="EC" id="3.6.1.9"/>
    </reaction>
</comment>
<reference evidence="4 5" key="1">
    <citation type="submission" date="2020-02" db="EMBL/GenBank/DDBJ databases">
        <title>Full genome sequence of Nocardioides sp. R-3366.</title>
        <authorList>
            <person name="Im W.-T."/>
        </authorList>
    </citation>
    <scope>NUCLEOTIDE SEQUENCE [LARGE SCALE GENOMIC DNA]</scope>
    <source>
        <strain evidence="4 5">R-3366</strain>
    </source>
</reference>
<dbReference type="RefSeq" id="WP_165234824.1">
    <property type="nucleotide sequence ID" value="NZ_CP049257.1"/>
</dbReference>
<evidence type="ECO:0000313" key="4">
    <source>
        <dbReference type="EMBL" id="QIG44079.1"/>
    </source>
</evidence>
<keyword evidence="3" id="KW-0963">Cytoplasm</keyword>
<dbReference type="PIRSF" id="PIRSF006305">
    <property type="entry name" value="Maf"/>
    <property type="match status" value="1"/>
</dbReference>
<protein>
    <recommendedName>
        <fullName evidence="3">Nucleoside triphosphate pyrophosphatase</fullName>
        <ecNumber evidence="3">3.6.1.9</ecNumber>
    </recommendedName>
    <alternativeName>
        <fullName evidence="3">Nucleotide pyrophosphatase</fullName>
        <shortName evidence="3">Nucleotide PPase</shortName>
    </alternativeName>
</protein>
<keyword evidence="3" id="KW-0546">Nucleotide metabolism</keyword>
<gene>
    <name evidence="4" type="ORF">G5V58_16010</name>
</gene>
<comment type="subcellular location">
    <subcellularLocation>
        <location evidence="3">Cytoplasm</location>
    </subcellularLocation>
</comment>
<dbReference type="Gene3D" id="3.90.950.10">
    <property type="match status" value="1"/>
</dbReference>
<dbReference type="Pfam" id="PF02545">
    <property type="entry name" value="Maf"/>
    <property type="match status" value="1"/>
</dbReference>
<evidence type="ECO:0000256" key="3">
    <source>
        <dbReference type="HAMAP-Rule" id="MF_00528"/>
    </source>
</evidence>
<comment type="similarity">
    <text evidence="3">Belongs to the Maf family.</text>
</comment>
<dbReference type="GO" id="GO:0009117">
    <property type="term" value="P:nucleotide metabolic process"/>
    <property type="evidence" value="ECO:0007669"/>
    <property type="project" value="UniProtKB-KW"/>
</dbReference>
<keyword evidence="2 3" id="KW-0378">Hydrolase</keyword>
<dbReference type="HAMAP" id="MF_00528">
    <property type="entry name" value="Maf"/>
    <property type="match status" value="1"/>
</dbReference>
<dbReference type="NCBIfam" id="TIGR00172">
    <property type="entry name" value="maf"/>
    <property type="match status" value="1"/>
</dbReference>
<dbReference type="EC" id="3.6.1.9" evidence="3"/>
<sequence length="203" mass="21126">MTTLVLASQSPARLATLRAAGVDPVVIVSGVDETRLEGLPPAELALQLAELKCAAVAPRDEVPDGALVLGCDSVLELDGEALGKPGTPEEATRRWRSMRGRSGVLQTGHALHDTATGRTVSATASTTVHFADVSDDEVAAYVATGEPLHVAGAFTVDGLGGAFVTGIEGDHHNVVGVSLPLVRELTAELGHAWTDLWRARPTR</sequence>
<dbReference type="InterPro" id="IPR029001">
    <property type="entry name" value="ITPase-like_fam"/>
</dbReference>
<dbReference type="EMBL" id="CP049257">
    <property type="protein sequence ID" value="QIG44079.1"/>
    <property type="molecule type" value="Genomic_DNA"/>
</dbReference>
<dbReference type="PANTHER" id="PTHR43213:SF5">
    <property type="entry name" value="BIFUNCTIONAL DTTP_UTP PYROPHOSPHATASE_METHYLTRANSFERASE PROTEIN-RELATED"/>
    <property type="match status" value="1"/>
</dbReference>
<keyword evidence="5" id="KW-1185">Reference proteome</keyword>
<accession>A0A6G6WFU2</accession>
<evidence type="ECO:0000256" key="1">
    <source>
        <dbReference type="ARBA" id="ARBA00001968"/>
    </source>
</evidence>
<feature type="active site" description="Proton acceptor" evidence="3">
    <location>
        <position position="72"/>
    </location>
</feature>